<reference evidence="6" key="2">
    <citation type="submission" date="2023-07" db="EMBL/GenBank/DDBJ databases">
        <authorList>
            <person name="Shen H."/>
        </authorList>
    </citation>
    <scope>NUCLEOTIDE SEQUENCE</scope>
    <source>
        <strain evidence="6">TNR-22</strain>
    </source>
</reference>
<evidence type="ECO:0000256" key="1">
    <source>
        <dbReference type="ARBA" id="ARBA00005495"/>
    </source>
</evidence>
<evidence type="ECO:0000256" key="4">
    <source>
        <dbReference type="ARBA" id="ARBA00023239"/>
    </source>
</evidence>
<comment type="caution">
    <text evidence="6">The sequence shown here is derived from an EMBL/GenBank/DDBJ whole genome shotgun (WGS) entry which is preliminary data.</text>
</comment>
<evidence type="ECO:0000259" key="5">
    <source>
        <dbReference type="PROSITE" id="PS51891"/>
    </source>
</evidence>
<keyword evidence="2" id="KW-0479">Metal-binding</keyword>
<dbReference type="Proteomes" id="UP001174932">
    <property type="component" value="Unassembled WGS sequence"/>
</dbReference>
<keyword evidence="3" id="KW-0862">Zinc</keyword>
<sequence length="163" mass="17841">MSTYSGGCQCGAVRYRLAKKPSSPHLCFCRMCQKAAGNYFAALGGAALADFEMTRGTPSWFSSSDLVERGFCNRCGTPLFYREKGGDHVAIMLATLDQPEAVPPEWQSDVYGKTSWFGGLDSLPVSIGSETAEEQESRYQAIAVTNHQHPDHDTAIWPPEPTQ</sequence>
<gene>
    <name evidence="6" type="ORF">Q4481_06630</name>
</gene>
<dbReference type="PANTHER" id="PTHR33337">
    <property type="entry name" value="GFA DOMAIN-CONTAINING PROTEIN"/>
    <property type="match status" value="1"/>
</dbReference>
<dbReference type="SUPFAM" id="SSF51316">
    <property type="entry name" value="Mss4-like"/>
    <property type="match status" value="1"/>
</dbReference>
<dbReference type="PANTHER" id="PTHR33337:SF40">
    <property type="entry name" value="CENP-V_GFA DOMAIN-CONTAINING PROTEIN-RELATED"/>
    <property type="match status" value="1"/>
</dbReference>
<comment type="similarity">
    <text evidence="1">Belongs to the Gfa family.</text>
</comment>
<organism evidence="6 7">
    <name type="scientific">Rhizobium alvei</name>
    <dbReference type="NCBI Taxonomy" id="1132659"/>
    <lineage>
        <taxon>Bacteria</taxon>
        <taxon>Pseudomonadati</taxon>
        <taxon>Pseudomonadota</taxon>
        <taxon>Alphaproteobacteria</taxon>
        <taxon>Hyphomicrobiales</taxon>
        <taxon>Rhizobiaceae</taxon>
        <taxon>Rhizobium/Agrobacterium group</taxon>
        <taxon>Rhizobium</taxon>
    </lineage>
</organism>
<evidence type="ECO:0000256" key="3">
    <source>
        <dbReference type="ARBA" id="ARBA00022833"/>
    </source>
</evidence>
<dbReference type="Gene3D" id="3.90.1590.10">
    <property type="entry name" value="glutathione-dependent formaldehyde- activating enzyme (gfa)"/>
    <property type="match status" value="1"/>
</dbReference>
<dbReference type="EMBL" id="JAUOZU010000006">
    <property type="protein sequence ID" value="MDO6963625.1"/>
    <property type="molecule type" value="Genomic_DNA"/>
</dbReference>
<dbReference type="Pfam" id="PF04828">
    <property type="entry name" value="GFA"/>
    <property type="match status" value="1"/>
</dbReference>
<protein>
    <submittedName>
        <fullName evidence="6">GFA family protein</fullName>
    </submittedName>
</protein>
<keyword evidence="7" id="KW-1185">Reference proteome</keyword>
<reference evidence="6" key="1">
    <citation type="journal article" date="2015" name="Int. J. Syst. Evol. Microbiol.">
        <title>Rhizobium alvei sp. nov., isolated from a freshwater river.</title>
        <authorList>
            <person name="Sheu S.Y."/>
            <person name="Huang H.W."/>
            <person name="Young C.C."/>
            <person name="Chen W.M."/>
        </authorList>
    </citation>
    <scope>NUCLEOTIDE SEQUENCE</scope>
    <source>
        <strain evidence="6">TNR-22</strain>
    </source>
</reference>
<feature type="domain" description="CENP-V/GFA" evidence="5">
    <location>
        <begin position="4"/>
        <end position="107"/>
    </location>
</feature>
<keyword evidence="4" id="KW-0456">Lyase</keyword>
<accession>A0ABT8YK52</accession>
<dbReference type="RefSeq" id="WP_304375541.1">
    <property type="nucleotide sequence ID" value="NZ_JAUOZU010000006.1"/>
</dbReference>
<evidence type="ECO:0000256" key="2">
    <source>
        <dbReference type="ARBA" id="ARBA00022723"/>
    </source>
</evidence>
<name>A0ABT8YK52_9HYPH</name>
<dbReference type="PROSITE" id="PS51891">
    <property type="entry name" value="CENP_V_GFA"/>
    <property type="match status" value="1"/>
</dbReference>
<proteinExistence type="inferred from homology"/>
<evidence type="ECO:0000313" key="7">
    <source>
        <dbReference type="Proteomes" id="UP001174932"/>
    </source>
</evidence>
<evidence type="ECO:0000313" key="6">
    <source>
        <dbReference type="EMBL" id="MDO6963625.1"/>
    </source>
</evidence>
<dbReference type="InterPro" id="IPR011057">
    <property type="entry name" value="Mss4-like_sf"/>
</dbReference>
<dbReference type="InterPro" id="IPR006913">
    <property type="entry name" value="CENP-V/GFA"/>
</dbReference>